<evidence type="ECO:0000256" key="2">
    <source>
        <dbReference type="SAM" id="Phobius"/>
    </source>
</evidence>
<protein>
    <submittedName>
        <fullName evidence="4">Protein RRP6-like 3</fullName>
    </submittedName>
</protein>
<dbReference type="GO" id="GO:0071044">
    <property type="term" value="P:histone mRNA catabolic process"/>
    <property type="evidence" value="ECO:0007669"/>
    <property type="project" value="TreeGrafter"/>
</dbReference>
<dbReference type="PANTHER" id="PTHR12124">
    <property type="entry name" value="POLYMYOSITIS/SCLERODERMA AUTOANTIGEN-RELATED"/>
    <property type="match status" value="1"/>
</dbReference>
<dbReference type="Gene3D" id="3.30.420.10">
    <property type="entry name" value="Ribonuclease H-like superfamily/Ribonuclease H"/>
    <property type="match status" value="1"/>
</dbReference>
<dbReference type="GO" id="GO:0071038">
    <property type="term" value="P:TRAMP-dependent tRNA surveillance pathway"/>
    <property type="evidence" value="ECO:0007669"/>
    <property type="project" value="TreeGrafter"/>
</dbReference>
<keyword evidence="2" id="KW-1133">Transmembrane helix</keyword>
<gene>
    <name evidence="4" type="ORF">Scaly_1193000</name>
</gene>
<evidence type="ECO:0000256" key="1">
    <source>
        <dbReference type="SAM" id="MobiDB-lite"/>
    </source>
</evidence>
<dbReference type="GO" id="GO:0071036">
    <property type="term" value="P:nuclear polyadenylation-dependent snoRNA catabolic process"/>
    <property type="evidence" value="ECO:0007669"/>
    <property type="project" value="TreeGrafter"/>
</dbReference>
<dbReference type="GO" id="GO:0071040">
    <property type="term" value="P:nuclear polyadenylation-dependent antisense transcript catabolic process"/>
    <property type="evidence" value="ECO:0007669"/>
    <property type="project" value="TreeGrafter"/>
</dbReference>
<sequence>MAVEEDKLRVAAFTIAATCFLALAISIRFVRQFLMKPRRKKSCYLTTESKPQYSFKRVLADNSYSPFKHLKLHAADSQSDEEYSNLHPYKGEISKLIKNPNVAFLEVLDGCEKGVLEMGDSYVWVETEAQLRELVEVLSNEKVFAVDTEQHSFRSFLGFTALIQISTIREDYLVDTIILHDVMGLLRPLFADPGICKIVMTYYGGREISEEDLERALLVGMTPHERRKFEKKRGFAFKHLTGGIYLNDGRENNIGSKGTPSTQTALKGESMDTNMTLMNQEQDVDTSMIEEREGSTQPSSLNDGGNIAESTTDTDDVASDLKIVEDDDISGSGNGTLPNETTCSMHVRDVSLKHESKLSLLGHGPHGKQVVAHLLKEYGEDGIREFCQRWRQVFVEALHPRFLPAGWDVMHSGKRDFGEYSVYNPTKKSSGGVAAG</sequence>
<dbReference type="InterPro" id="IPR002562">
    <property type="entry name" value="3'-5'_exonuclease_dom"/>
</dbReference>
<dbReference type="GO" id="GO:0000467">
    <property type="term" value="P:exonucleolytic trimming to generate mature 3'-end of 5.8S rRNA from tricistronic rRNA transcript (SSU-rRNA, 5.8S rRNA, LSU-rRNA)"/>
    <property type="evidence" value="ECO:0007669"/>
    <property type="project" value="InterPro"/>
</dbReference>
<dbReference type="GO" id="GO:0071037">
    <property type="term" value="P:nuclear polyadenylation-dependent snRNA catabolic process"/>
    <property type="evidence" value="ECO:0007669"/>
    <property type="project" value="TreeGrafter"/>
</dbReference>
<dbReference type="Pfam" id="PF01612">
    <property type="entry name" value="DNA_pol_A_exo1"/>
    <property type="match status" value="1"/>
</dbReference>
<dbReference type="PANTHER" id="PTHR12124:SF68">
    <property type="entry name" value="PROTEIN RRP6-LIKE 3"/>
    <property type="match status" value="1"/>
</dbReference>
<reference evidence="4" key="1">
    <citation type="submission" date="2020-06" db="EMBL/GenBank/DDBJ databases">
        <authorList>
            <person name="Li T."/>
            <person name="Hu X."/>
            <person name="Zhang T."/>
            <person name="Song X."/>
            <person name="Zhang H."/>
            <person name="Dai N."/>
            <person name="Sheng W."/>
            <person name="Hou X."/>
            <person name="Wei L."/>
        </authorList>
    </citation>
    <scope>NUCLEOTIDE SEQUENCE</scope>
    <source>
        <strain evidence="4">KEN8</strain>
        <tissue evidence="4">Leaf</tissue>
    </source>
</reference>
<evidence type="ECO:0000259" key="3">
    <source>
        <dbReference type="Pfam" id="PF01612"/>
    </source>
</evidence>
<keyword evidence="2" id="KW-0472">Membrane</keyword>
<reference evidence="4" key="2">
    <citation type="journal article" date="2024" name="Plant">
        <title>Genomic evolution and insights into agronomic trait innovations of Sesamum species.</title>
        <authorList>
            <person name="Miao H."/>
            <person name="Wang L."/>
            <person name="Qu L."/>
            <person name="Liu H."/>
            <person name="Sun Y."/>
            <person name="Le M."/>
            <person name="Wang Q."/>
            <person name="Wei S."/>
            <person name="Zheng Y."/>
            <person name="Lin W."/>
            <person name="Duan Y."/>
            <person name="Cao H."/>
            <person name="Xiong S."/>
            <person name="Wang X."/>
            <person name="Wei L."/>
            <person name="Li C."/>
            <person name="Ma Q."/>
            <person name="Ju M."/>
            <person name="Zhao R."/>
            <person name="Li G."/>
            <person name="Mu C."/>
            <person name="Tian Q."/>
            <person name="Mei H."/>
            <person name="Zhang T."/>
            <person name="Gao T."/>
            <person name="Zhang H."/>
        </authorList>
    </citation>
    <scope>NUCLEOTIDE SEQUENCE</scope>
    <source>
        <strain evidence="4">KEN8</strain>
    </source>
</reference>
<accession>A0AAW2Q432</accession>
<dbReference type="EMBL" id="JACGWM010000007">
    <property type="protein sequence ID" value="KAL0362378.1"/>
    <property type="molecule type" value="Genomic_DNA"/>
</dbReference>
<dbReference type="GO" id="GO:0005730">
    <property type="term" value="C:nucleolus"/>
    <property type="evidence" value="ECO:0007669"/>
    <property type="project" value="TreeGrafter"/>
</dbReference>
<keyword evidence="2" id="KW-0812">Transmembrane</keyword>
<dbReference type="InterPro" id="IPR045092">
    <property type="entry name" value="Rrp6-like"/>
</dbReference>
<dbReference type="SUPFAM" id="SSF53098">
    <property type="entry name" value="Ribonuclease H-like"/>
    <property type="match status" value="1"/>
</dbReference>
<feature type="transmembrane region" description="Helical" evidence="2">
    <location>
        <begin position="12"/>
        <end position="30"/>
    </location>
</feature>
<dbReference type="InterPro" id="IPR036397">
    <property type="entry name" value="RNaseH_sf"/>
</dbReference>
<name>A0AAW2Q432_9LAMI</name>
<dbReference type="InterPro" id="IPR012337">
    <property type="entry name" value="RNaseH-like_sf"/>
</dbReference>
<dbReference type="GO" id="GO:0000176">
    <property type="term" value="C:nuclear exosome (RNase complex)"/>
    <property type="evidence" value="ECO:0007669"/>
    <property type="project" value="TreeGrafter"/>
</dbReference>
<evidence type="ECO:0000313" key="4">
    <source>
        <dbReference type="EMBL" id="KAL0362378.1"/>
    </source>
</evidence>
<feature type="domain" description="3'-5' exonuclease" evidence="3">
    <location>
        <begin position="122"/>
        <end position="199"/>
    </location>
</feature>
<dbReference type="GO" id="GO:0003727">
    <property type="term" value="F:single-stranded RNA binding"/>
    <property type="evidence" value="ECO:0007669"/>
    <property type="project" value="TreeGrafter"/>
</dbReference>
<comment type="caution">
    <text evidence="4">The sequence shown here is derived from an EMBL/GenBank/DDBJ whole genome shotgun (WGS) entry which is preliminary data.</text>
</comment>
<feature type="region of interest" description="Disordered" evidence="1">
    <location>
        <begin position="288"/>
        <end position="312"/>
    </location>
</feature>
<dbReference type="GO" id="GO:0071035">
    <property type="term" value="P:nuclear polyadenylation-dependent rRNA catabolic process"/>
    <property type="evidence" value="ECO:0007669"/>
    <property type="project" value="TreeGrafter"/>
</dbReference>
<dbReference type="AlphaFoldDB" id="A0AAW2Q432"/>
<feature type="compositionally biased region" description="Polar residues" evidence="1">
    <location>
        <begin position="295"/>
        <end position="311"/>
    </location>
</feature>
<dbReference type="GO" id="GO:0000175">
    <property type="term" value="F:3'-5'-RNA exonuclease activity"/>
    <property type="evidence" value="ECO:0007669"/>
    <property type="project" value="InterPro"/>
</dbReference>
<organism evidence="4">
    <name type="scientific">Sesamum calycinum</name>
    <dbReference type="NCBI Taxonomy" id="2727403"/>
    <lineage>
        <taxon>Eukaryota</taxon>
        <taxon>Viridiplantae</taxon>
        <taxon>Streptophyta</taxon>
        <taxon>Embryophyta</taxon>
        <taxon>Tracheophyta</taxon>
        <taxon>Spermatophyta</taxon>
        <taxon>Magnoliopsida</taxon>
        <taxon>eudicotyledons</taxon>
        <taxon>Gunneridae</taxon>
        <taxon>Pentapetalae</taxon>
        <taxon>asterids</taxon>
        <taxon>lamiids</taxon>
        <taxon>Lamiales</taxon>
        <taxon>Pedaliaceae</taxon>
        <taxon>Sesamum</taxon>
    </lineage>
</organism>
<dbReference type="GO" id="GO:0071051">
    <property type="term" value="P:poly(A)-dependent snoRNA 3'-end processing"/>
    <property type="evidence" value="ECO:0007669"/>
    <property type="project" value="TreeGrafter"/>
</dbReference>
<dbReference type="GO" id="GO:0071039">
    <property type="term" value="P:nuclear polyadenylation-dependent CUT catabolic process"/>
    <property type="evidence" value="ECO:0007669"/>
    <property type="project" value="TreeGrafter"/>
</dbReference>
<proteinExistence type="predicted"/>